<evidence type="ECO:0000256" key="4">
    <source>
        <dbReference type="ARBA" id="ARBA00022692"/>
    </source>
</evidence>
<dbReference type="Proteomes" id="UP001303115">
    <property type="component" value="Unassembled WGS sequence"/>
</dbReference>
<dbReference type="GO" id="GO:0015179">
    <property type="term" value="F:L-amino acid transmembrane transporter activity"/>
    <property type="evidence" value="ECO:0007669"/>
    <property type="project" value="TreeGrafter"/>
</dbReference>
<evidence type="ECO:0000256" key="8">
    <source>
        <dbReference type="SAM" id="MobiDB-lite"/>
    </source>
</evidence>
<keyword evidence="7 9" id="KW-0472">Membrane</keyword>
<keyword evidence="12" id="KW-1185">Reference proteome</keyword>
<evidence type="ECO:0000256" key="3">
    <source>
        <dbReference type="ARBA" id="ARBA00022448"/>
    </source>
</evidence>
<feature type="transmembrane region" description="Helical" evidence="9">
    <location>
        <begin position="629"/>
        <end position="649"/>
    </location>
</feature>
<gene>
    <name evidence="11" type="ORF">C8A01DRAFT_32663</name>
</gene>
<dbReference type="PANTHER" id="PTHR22950">
    <property type="entry name" value="AMINO ACID TRANSPORTER"/>
    <property type="match status" value="1"/>
</dbReference>
<comment type="caution">
    <text evidence="11">The sequence shown here is derived from an EMBL/GenBank/DDBJ whole genome shotgun (WGS) entry which is preliminary data.</text>
</comment>
<feature type="transmembrane region" description="Helical" evidence="9">
    <location>
        <begin position="440"/>
        <end position="460"/>
    </location>
</feature>
<feature type="compositionally biased region" description="Basic and acidic residues" evidence="8">
    <location>
        <begin position="178"/>
        <end position="189"/>
    </location>
</feature>
<dbReference type="GO" id="GO:0005774">
    <property type="term" value="C:vacuolar membrane"/>
    <property type="evidence" value="ECO:0007669"/>
    <property type="project" value="TreeGrafter"/>
</dbReference>
<evidence type="ECO:0000256" key="5">
    <source>
        <dbReference type="ARBA" id="ARBA00022970"/>
    </source>
</evidence>
<name>A0AAN6PLT3_9PEZI</name>
<protein>
    <submittedName>
        <fullName evidence="11">Amino acid transporter</fullName>
    </submittedName>
</protein>
<comment type="subcellular location">
    <subcellularLocation>
        <location evidence="1">Membrane</location>
        <topology evidence="1">Multi-pass membrane protein</topology>
    </subcellularLocation>
</comment>
<feature type="region of interest" description="Disordered" evidence="8">
    <location>
        <begin position="106"/>
        <end position="129"/>
    </location>
</feature>
<keyword evidence="6 9" id="KW-1133">Transmembrane helix</keyword>
<comment type="similarity">
    <text evidence="2">Belongs to the amino acid/polyamine transporter 2 family.</text>
</comment>
<feature type="compositionally biased region" description="Low complexity" evidence="8">
    <location>
        <begin position="15"/>
        <end position="27"/>
    </location>
</feature>
<sequence>MTSRNPTNWDQYDRGGSSRTGSVSSFGNRSGQYENDSLLGRSLGSNPDDGEWTQHLRRRRSSITNRLTALTGIGGVNSIRSFTRSWQRAAGFPEVIPQRPSFVFAPDQAPIAPAPTGSGDASPYAQQQRHDIETASPSLIRQHLEAALHAGEHQQHQQHSPRSESPDPRASPLLYRQSSRDSREAKQHGDGGGGDSELLLLPQAFRVGSHTTTMSGSGGSIFAIPPHLATPSLVGSYRSASLLSGVDYGTVRSDVSGGGGGRGDAAALWRQQQEAGGNVPDGELPPILVKEVEQDGKIVLAVEGQSTLPQTVFNSTNVLIGVGLLSLPMGFKYAGWICGMIALFLCAAVTGWTAKLLSKCMDLDPSLITFSDLAYISFGRNARIATSVLFTLELLAACVALIVLFADSLDLLFPGFLSVTGWKVFCAVILMPLNFLPLRLLSFTSVIGIFSCFTIVLILVLDGLIKPTSPGSLIEPAKTYLFPANWLTLPLSFGLLMSPWGGHGVFPNIYRDMRHPQKYTRALKLSFSFTYVLDATTAIAGLLMFGDSVRDEITSNILLESSYPRALTVLMCLCIGIIPLTKIPLNARPIVATLEVLLGLHQQAVAPAEYPYAQGLAGRGMGFRGVMKVGIRVGVVVVFLGISVVCPAFDSIMAFMGSALCFTICVTLPIAFYLKLFGHEISAREKMFASAVMALSFVLSAVGTVWAFLPKSLIGAEPLAAGLRRGV</sequence>
<feature type="compositionally biased region" description="Polar residues" evidence="8">
    <location>
        <begin position="1"/>
        <end position="10"/>
    </location>
</feature>
<dbReference type="EMBL" id="MU854330">
    <property type="protein sequence ID" value="KAK4043172.1"/>
    <property type="molecule type" value="Genomic_DNA"/>
</dbReference>
<accession>A0AAN6PLT3</accession>
<feature type="domain" description="Amino acid transporter transmembrane" evidence="10">
    <location>
        <begin position="305"/>
        <end position="706"/>
    </location>
</feature>
<evidence type="ECO:0000256" key="9">
    <source>
        <dbReference type="SAM" id="Phobius"/>
    </source>
</evidence>
<feature type="transmembrane region" description="Helical" evidence="9">
    <location>
        <begin position="480"/>
        <end position="501"/>
    </location>
</feature>
<feature type="region of interest" description="Disordered" evidence="8">
    <location>
        <begin position="1"/>
        <end position="53"/>
    </location>
</feature>
<feature type="transmembrane region" description="Helical" evidence="9">
    <location>
        <begin position="566"/>
        <end position="585"/>
    </location>
</feature>
<keyword evidence="5" id="KW-0029">Amino-acid transport</keyword>
<feature type="transmembrane region" description="Helical" evidence="9">
    <location>
        <begin position="655"/>
        <end position="676"/>
    </location>
</feature>
<dbReference type="InterPro" id="IPR013057">
    <property type="entry name" value="AA_transpt_TM"/>
</dbReference>
<feature type="compositionally biased region" description="Basic and acidic residues" evidence="8">
    <location>
        <begin position="149"/>
        <end position="167"/>
    </location>
</feature>
<dbReference type="PANTHER" id="PTHR22950:SF692">
    <property type="entry name" value="TRANSMEMBRANE AMINO ACID TRANSPORTER FAMILY PROTEIN"/>
    <property type="match status" value="1"/>
</dbReference>
<evidence type="ECO:0000256" key="7">
    <source>
        <dbReference type="ARBA" id="ARBA00023136"/>
    </source>
</evidence>
<evidence type="ECO:0000313" key="11">
    <source>
        <dbReference type="EMBL" id="KAK4043172.1"/>
    </source>
</evidence>
<evidence type="ECO:0000256" key="1">
    <source>
        <dbReference type="ARBA" id="ARBA00004141"/>
    </source>
</evidence>
<keyword evidence="3" id="KW-0813">Transport</keyword>
<dbReference type="AlphaFoldDB" id="A0AAN6PLT3"/>
<evidence type="ECO:0000256" key="6">
    <source>
        <dbReference type="ARBA" id="ARBA00022989"/>
    </source>
</evidence>
<feature type="transmembrane region" description="Helical" evidence="9">
    <location>
        <begin position="333"/>
        <end position="354"/>
    </location>
</feature>
<evidence type="ECO:0000259" key="10">
    <source>
        <dbReference type="Pfam" id="PF01490"/>
    </source>
</evidence>
<feature type="transmembrane region" description="Helical" evidence="9">
    <location>
        <begin position="688"/>
        <end position="709"/>
    </location>
</feature>
<keyword evidence="4 9" id="KW-0812">Transmembrane</keyword>
<proteinExistence type="inferred from homology"/>
<evidence type="ECO:0000313" key="12">
    <source>
        <dbReference type="Proteomes" id="UP001303115"/>
    </source>
</evidence>
<reference evidence="12" key="1">
    <citation type="journal article" date="2023" name="Mol. Phylogenet. Evol.">
        <title>Genome-scale phylogeny and comparative genomics of the fungal order Sordariales.</title>
        <authorList>
            <person name="Hensen N."/>
            <person name="Bonometti L."/>
            <person name="Westerberg I."/>
            <person name="Brannstrom I.O."/>
            <person name="Guillou S."/>
            <person name="Cros-Aarteil S."/>
            <person name="Calhoun S."/>
            <person name="Haridas S."/>
            <person name="Kuo A."/>
            <person name="Mondo S."/>
            <person name="Pangilinan J."/>
            <person name="Riley R."/>
            <person name="LaButti K."/>
            <person name="Andreopoulos B."/>
            <person name="Lipzen A."/>
            <person name="Chen C."/>
            <person name="Yan M."/>
            <person name="Daum C."/>
            <person name="Ng V."/>
            <person name="Clum A."/>
            <person name="Steindorff A."/>
            <person name="Ohm R.A."/>
            <person name="Martin F."/>
            <person name="Silar P."/>
            <person name="Natvig D.O."/>
            <person name="Lalanne C."/>
            <person name="Gautier V."/>
            <person name="Ament-Velasquez S.L."/>
            <person name="Kruys A."/>
            <person name="Hutchinson M.I."/>
            <person name="Powell A.J."/>
            <person name="Barry K."/>
            <person name="Miller A.N."/>
            <person name="Grigoriev I.V."/>
            <person name="Debuchy R."/>
            <person name="Gladieux P."/>
            <person name="Hiltunen Thoren M."/>
            <person name="Johannesson H."/>
        </authorList>
    </citation>
    <scope>NUCLEOTIDE SEQUENCE [LARGE SCALE GENOMIC DNA]</scope>
    <source>
        <strain evidence="12">CBS 284.82</strain>
    </source>
</reference>
<feature type="transmembrane region" description="Helical" evidence="9">
    <location>
        <begin position="411"/>
        <end position="433"/>
    </location>
</feature>
<evidence type="ECO:0000256" key="2">
    <source>
        <dbReference type="ARBA" id="ARBA00008066"/>
    </source>
</evidence>
<feature type="transmembrane region" description="Helical" evidence="9">
    <location>
        <begin position="522"/>
        <end position="546"/>
    </location>
</feature>
<organism evidence="11 12">
    <name type="scientific">Parachaetomium inaequale</name>
    <dbReference type="NCBI Taxonomy" id="2588326"/>
    <lineage>
        <taxon>Eukaryota</taxon>
        <taxon>Fungi</taxon>
        <taxon>Dikarya</taxon>
        <taxon>Ascomycota</taxon>
        <taxon>Pezizomycotina</taxon>
        <taxon>Sordariomycetes</taxon>
        <taxon>Sordariomycetidae</taxon>
        <taxon>Sordariales</taxon>
        <taxon>Chaetomiaceae</taxon>
        <taxon>Parachaetomium</taxon>
    </lineage>
</organism>
<feature type="transmembrane region" description="Helical" evidence="9">
    <location>
        <begin position="384"/>
        <end position="405"/>
    </location>
</feature>
<dbReference type="Pfam" id="PF01490">
    <property type="entry name" value="Aa_trans"/>
    <property type="match status" value="1"/>
</dbReference>
<feature type="region of interest" description="Disordered" evidence="8">
    <location>
        <begin position="149"/>
        <end position="197"/>
    </location>
</feature>